<sequence length="189" mass="21522">MFKNLRQGQSLYILHKDDNTLHKETELYHEVATIISVENLRAKSPMPGMIPYMPQEMLVDIKAKSGNDNLFLPEVPADLVITDYKPNNGEKLVLSCDLAAFNSEIDSIKQQSKQELDRTDYNISIIDRCEKIQVVLNPEFAREKERESEMANMKSEMSEMKEANARLVAMVEKLVGSLNGNSNNNKKTE</sequence>
<evidence type="ECO:0000313" key="2">
    <source>
        <dbReference type="EMBL" id="DAD76074.1"/>
    </source>
</evidence>
<reference evidence="2" key="1">
    <citation type="journal article" date="2021" name="Proc. Natl. Acad. Sci. U.S.A.">
        <title>A Catalog of Tens of Thousands of Viruses from Human Metagenomes Reveals Hidden Associations with Chronic Diseases.</title>
        <authorList>
            <person name="Tisza M.J."/>
            <person name="Buck C.B."/>
        </authorList>
    </citation>
    <scope>NUCLEOTIDE SEQUENCE</scope>
    <source>
        <strain evidence="2">CtIi96</strain>
    </source>
</reference>
<organism evidence="2">
    <name type="scientific">Podoviridae sp. ctIi96</name>
    <dbReference type="NCBI Taxonomy" id="2826550"/>
    <lineage>
        <taxon>Viruses</taxon>
        <taxon>Duplodnaviria</taxon>
        <taxon>Heunggongvirae</taxon>
        <taxon>Uroviricota</taxon>
        <taxon>Caudoviricetes</taxon>
    </lineage>
</organism>
<name>A0A8S5M1G3_9CAUD</name>
<accession>A0A8S5M1G3</accession>
<feature type="coiled-coil region" evidence="1">
    <location>
        <begin position="143"/>
        <end position="173"/>
    </location>
</feature>
<dbReference type="EMBL" id="BK014795">
    <property type="protein sequence ID" value="DAD76074.1"/>
    <property type="molecule type" value="Genomic_DNA"/>
</dbReference>
<proteinExistence type="predicted"/>
<evidence type="ECO:0000256" key="1">
    <source>
        <dbReference type="SAM" id="Coils"/>
    </source>
</evidence>
<protein>
    <submittedName>
        <fullName evidence="2">Uncharacterized protein</fullName>
    </submittedName>
</protein>
<keyword evidence="1" id="KW-0175">Coiled coil</keyword>